<evidence type="ECO:0000256" key="6">
    <source>
        <dbReference type="ARBA" id="ARBA00022847"/>
    </source>
</evidence>
<evidence type="ECO:0000256" key="10">
    <source>
        <dbReference type="ARBA" id="ARBA00039918"/>
    </source>
</evidence>
<protein>
    <recommendedName>
        <fullName evidence="10">Putative proline/betaine transporter</fullName>
    </recommendedName>
</protein>
<feature type="transmembrane region" description="Helical" evidence="11">
    <location>
        <begin position="255"/>
        <end position="278"/>
    </location>
</feature>
<sequence length="460" mass="48188">MTSSLPLDIVTPPSKATSRRASLAAFSGSAIEYYDLVAYGTAAALVFGDLFFRDVNTHVALLLSFATFAAGYVARPLGGLLFGYIGDKHGRRTAVLLTISVMGAATVCIGLLPTYDSIGSLAPILLVVLRVLQGLAVGGELGGAVLISVEHAPKNKRGFYGSFSTAGAQGGTLLATIVFAVVTLMPDDRFNSWGWRIPFLLSAVIVLVGMLIRRGLDETPDFKQSQTDRAASSSDAAAVKHNPIRDALSKHPMTILGITFIMAGMMSIWYVITVYSLSYAVNQSGIPRTSMLWVVSAATLVVVLMNPVWGALSDRVSRSRLIVFGLLSEAVLLFFYFAMLGVGNLALVFISLILVAGLGHAVVNGIFPAFVVESLPAAVRYTAGSFGMQLAALVAGFAPLVATALEPTAGGVWTVSALCLALCALGAFSAAYIVKLHAPQQASAVAQTSPSSSMKASNVQ</sequence>
<feature type="transmembrane region" description="Helical" evidence="11">
    <location>
        <begin position="290"/>
        <end position="309"/>
    </location>
</feature>
<feature type="transmembrane region" description="Helical" evidence="11">
    <location>
        <begin position="193"/>
        <end position="212"/>
    </location>
</feature>
<keyword evidence="4" id="KW-1003">Cell membrane</keyword>
<dbReference type="AlphaFoldDB" id="A0A076ETI2"/>
<name>A0A076ETI2_RHOOP</name>
<keyword evidence="3" id="KW-0813">Transport</keyword>
<feature type="transmembrane region" description="Helical" evidence="11">
    <location>
        <begin position="94"/>
        <end position="115"/>
    </location>
</feature>
<keyword evidence="7 11" id="KW-1133">Transmembrane helix</keyword>
<dbReference type="Pfam" id="PF07690">
    <property type="entry name" value="MFS_1"/>
    <property type="match status" value="1"/>
</dbReference>
<dbReference type="eggNOG" id="COG0477">
    <property type="taxonomic scope" value="Bacteria"/>
</dbReference>
<feature type="domain" description="Major facilitator superfamily (MFS) profile" evidence="12">
    <location>
        <begin position="21"/>
        <end position="441"/>
    </location>
</feature>
<dbReference type="FunFam" id="1.20.1250.20:FF:000001">
    <property type="entry name" value="Dicarboxylate MFS transporter"/>
    <property type="match status" value="1"/>
</dbReference>
<dbReference type="GO" id="GO:0005886">
    <property type="term" value="C:plasma membrane"/>
    <property type="evidence" value="ECO:0007669"/>
    <property type="project" value="UniProtKB-SubCell"/>
</dbReference>
<dbReference type="GO" id="GO:0015293">
    <property type="term" value="F:symporter activity"/>
    <property type="evidence" value="ECO:0007669"/>
    <property type="project" value="UniProtKB-KW"/>
</dbReference>
<dbReference type="RefSeq" id="WP_128641190.1">
    <property type="nucleotide sequence ID" value="NZ_CP008947.1"/>
</dbReference>
<evidence type="ECO:0000256" key="4">
    <source>
        <dbReference type="ARBA" id="ARBA00022475"/>
    </source>
</evidence>
<proteinExistence type="inferred from homology"/>
<comment type="similarity">
    <text evidence="2">Belongs to the major facilitator superfamily. Metabolite:H+ Symporter (MHS) family (TC 2.A.1.6) family.</text>
</comment>
<comment type="subcellular location">
    <subcellularLocation>
        <location evidence="1">Cell membrane</location>
        <topology evidence="1">Multi-pass membrane protein</topology>
    </subcellularLocation>
</comment>
<dbReference type="InterPro" id="IPR011701">
    <property type="entry name" value="MFS"/>
</dbReference>
<feature type="transmembrane region" description="Helical" evidence="11">
    <location>
        <begin position="383"/>
        <end position="405"/>
    </location>
</feature>
<dbReference type="PROSITE" id="PS00217">
    <property type="entry name" value="SUGAR_TRANSPORT_2"/>
    <property type="match status" value="1"/>
</dbReference>
<feature type="transmembrane region" description="Helical" evidence="11">
    <location>
        <begin position="345"/>
        <end position="371"/>
    </location>
</feature>
<evidence type="ECO:0000313" key="14">
    <source>
        <dbReference type="Proteomes" id="UP000028488"/>
    </source>
</evidence>
<reference evidence="13 14" key="1">
    <citation type="submission" date="2014-07" db="EMBL/GenBank/DDBJ databases">
        <title>Genome Sequence of Rhodococcus opacus Strain R7, a Biodegrader of Mono- and Polycyclic Aromatic Hydrocarbons.</title>
        <authorList>
            <person name="Di Gennaro P."/>
            <person name="Zampolli J."/>
            <person name="Presti I."/>
            <person name="Cappelletti M."/>
            <person name="D'Ursi P."/>
            <person name="Orro A."/>
            <person name="Mezzelani A."/>
            <person name="Milanesi L."/>
        </authorList>
    </citation>
    <scope>NUCLEOTIDE SEQUENCE [LARGE SCALE GENOMIC DNA]</scope>
    <source>
        <strain evidence="13 14">R7</strain>
    </source>
</reference>
<feature type="transmembrane region" description="Helical" evidence="11">
    <location>
        <begin position="159"/>
        <end position="181"/>
    </location>
</feature>
<evidence type="ECO:0000259" key="12">
    <source>
        <dbReference type="PROSITE" id="PS50850"/>
    </source>
</evidence>
<dbReference type="PANTHER" id="PTHR43045">
    <property type="entry name" value="SHIKIMATE TRANSPORTER"/>
    <property type="match status" value="1"/>
</dbReference>
<accession>A0A076ETI2</accession>
<evidence type="ECO:0000256" key="1">
    <source>
        <dbReference type="ARBA" id="ARBA00004651"/>
    </source>
</evidence>
<evidence type="ECO:0000313" key="13">
    <source>
        <dbReference type="EMBL" id="AII08413.1"/>
    </source>
</evidence>
<keyword evidence="5 11" id="KW-0812">Transmembrane</keyword>
<evidence type="ECO:0000256" key="7">
    <source>
        <dbReference type="ARBA" id="ARBA00022989"/>
    </source>
</evidence>
<feature type="transmembrane region" description="Helical" evidence="11">
    <location>
        <begin position="121"/>
        <end position="147"/>
    </location>
</feature>
<evidence type="ECO:0000256" key="2">
    <source>
        <dbReference type="ARBA" id="ARBA00008240"/>
    </source>
</evidence>
<evidence type="ECO:0000256" key="11">
    <source>
        <dbReference type="SAM" id="Phobius"/>
    </source>
</evidence>
<gene>
    <name evidence="13" type="ORF">EP51_28885</name>
</gene>
<dbReference type="PROSITE" id="PS50850">
    <property type="entry name" value="MFS"/>
    <property type="match status" value="1"/>
</dbReference>
<feature type="transmembrane region" description="Helical" evidence="11">
    <location>
        <begin position="321"/>
        <end position="339"/>
    </location>
</feature>
<keyword evidence="6" id="KW-0769">Symport</keyword>
<evidence type="ECO:0000256" key="5">
    <source>
        <dbReference type="ARBA" id="ARBA00022692"/>
    </source>
</evidence>
<dbReference type="InterPro" id="IPR020846">
    <property type="entry name" value="MFS_dom"/>
</dbReference>
<dbReference type="Proteomes" id="UP000028488">
    <property type="component" value="Chromosome"/>
</dbReference>
<evidence type="ECO:0000256" key="8">
    <source>
        <dbReference type="ARBA" id="ARBA00023136"/>
    </source>
</evidence>
<dbReference type="InterPro" id="IPR036259">
    <property type="entry name" value="MFS_trans_sf"/>
</dbReference>
<dbReference type="SUPFAM" id="SSF103473">
    <property type="entry name" value="MFS general substrate transporter"/>
    <property type="match status" value="1"/>
</dbReference>
<dbReference type="EMBL" id="CP008947">
    <property type="protein sequence ID" value="AII08413.1"/>
    <property type="molecule type" value="Genomic_DNA"/>
</dbReference>
<evidence type="ECO:0000256" key="9">
    <source>
        <dbReference type="ARBA" id="ARBA00037295"/>
    </source>
</evidence>
<dbReference type="PANTHER" id="PTHR43045:SF1">
    <property type="entry name" value="SHIKIMATE TRANSPORTER"/>
    <property type="match status" value="1"/>
</dbReference>
<feature type="transmembrane region" description="Helical" evidence="11">
    <location>
        <begin position="21"/>
        <end position="47"/>
    </location>
</feature>
<feature type="transmembrane region" description="Helical" evidence="11">
    <location>
        <begin position="411"/>
        <end position="434"/>
    </location>
</feature>
<evidence type="ECO:0000256" key="3">
    <source>
        <dbReference type="ARBA" id="ARBA00022448"/>
    </source>
</evidence>
<feature type="transmembrane region" description="Helical" evidence="11">
    <location>
        <begin position="59"/>
        <end position="82"/>
    </location>
</feature>
<organism evidence="13 14">
    <name type="scientific">Rhodococcus opacus</name>
    <name type="common">Nocardia opaca</name>
    <dbReference type="NCBI Taxonomy" id="37919"/>
    <lineage>
        <taxon>Bacteria</taxon>
        <taxon>Bacillati</taxon>
        <taxon>Actinomycetota</taxon>
        <taxon>Actinomycetes</taxon>
        <taxon>Mycobacteriales</taxon>
        <taxon>Nocardiaceae</taxon>
        <taxon>Rhodococcus</taxon>
    </lineage>
</organism>
<dbReference type="Gene3D" id="1.20.1250.20">
    <property type="entry name" value="MFS general substrate transporter like domains"/>
    <property type="match status" value="2"/>
</dbReference>
<dbReference type="CDD" id="cd17369">
    <property type="entry name" value="MFS_ShiA_like"/>
    <property type="match status" value="1"/>
</dbReference>
<dbReference type="InterPro" id="IPR005829">
    <property type="entry name" value="Sugar_transporter_CS"/>
</dbReference>
<comment type="function">
    <text evidence="9">May be a proton symporter involved in the uptake of osmolytes such as proline and glycine betaine.</text>
</comment>
<keyword evidence="8 11" id="KW-0472">Membrane</keyword>